<sequence>MSATVETPSKNEAGKQPPRVLRGMAWLVWRQHRTAFLACLALAAAACLNMLWERASTMDYLAGGRAGMPDGDFRMAFQGTSYASAFQDGAWVMSMLPVVVGVFLGAPLIAGDLERGTLKLVTTQSMTRRRWLGTKTGMAVLVTLVCSVALSAVFTWWWDGVHAVTFSDWTGGSDFDTTGPMPVAWSLLYLAVGIAFGVFVRRVLPAMMLTLGLFFAMGMVVWDKIRLLPFTPRVITNPVEQGQPPVPEGGARFDNWTVDAHGGLHGFGACSNERTPAACRANKGIVAERLEYFGHDQMGAMQWTWAAILLAAALAVAGLTLWWVRRRPL</sequence>
<feature type="transmembrane region" description="Helical" evidence="1">
    <location>
        <begin position="34"/>
        <end position="52"/>
    </location>
</feature>
<evidence type="ECO:0000256" key="1">
    <source>
        <dbReference type="SAM" id="Phobius"/>
    </source>
</evidence>
<keyword evidence="1" id="KW-0472">Membrane</keyword>
<dbReference type="Pfam" id="PF12679">
    <property type="entry name" value="ABC2_membrane_2"/>
    <property type="match status" value="1"/>
</dbReference>
<keyword evidence="1" id="KW-0812">Transmembrane</keyword>
<keyword evidence="1" id="KW-1133">Transmembrane helix</keyword>
<keyword evidence="3" id="KW-1185">Reference proteome</keyword>
<feature type="transmembrane region" description="Helical" evidence="1">
    <location>
        <begin position="178"/>
        <end position="199"/>
    </location>
</feature>
<protein>
    <recommendedName>
        <fullName evidence="4">ABC transporter permease</fullName>
    </recommendedName>
</protein>
<dbReference type="Proteomes" id="UP001500063">
    <property type="component" value="Unassembled WGS sequence"/>
</dbReference>
<organism evidence="2 3">
    <name type="scientific">Streptomyces blastmyceticus</name>
    <dbReference type="NCBI Taxonomy" id="68180"/>
    <lineage>
        <taxon>Bacteria</taxon>
        <taxon>Bacillati</taxon>
        <taxon>Actinomycetota</taxon>
        <taxon>Actinomycetes</taxon>
        <taxon>Kitasatosporales</taxon>
        <taxon>Streptomycetaceae</taxon>
        <taxon>Streptomyces</taxon>
    </lineage>
</organism>
<accession>A0ABP3HC89</accession>
<evidence type="ECO:0008006" key="4">
    <source>
        <dbReference type="Google" id="ProtNLM"/>
    </source>
</evidence>
<dbReference type="RefSeq" id="WP_344121099.1">
    <property type="nucleotide sequence ID" value="NZ_BAAABW010000026.1"/>
</dbReference>
<feature type="transmembrane region" description="Helical" evidence="1">
    <location>
        <begin position="303"/>
        <end position="324"/>
    </location>
</feature>
<feature type="transmembrane region" description="Helical" evidence="1">
    <location>
        <begin position="206"/>
        <end position="222"/>
    </location>
</feature>
<reference evidence="3" key="1">
    <citation type="journal article" date="2019" name="Int. J. Syst. Evol. Microbiol.">
        <title>The Global Catalogue of Microorganisms (GCM) 10K type strain sequencing project: providing services to taxonomists for standard genome sequencing and annotation.</title>
        <authorList>
            <consortium name="The Broad Institute Genomics Platform"/>
            <consortium name="The Broad Institute Genome Sequencing Center for Infectious Disease"/>
            <person name="Wu L."/>
            <person name="Ma J."/>
        </authorList>
    </citation>
    <scope>NUCLEOTIDE SEQUENCE [LARGE SCALE GENOMIC DNA]</scope>
    <source>
        <strain evidence="3">JCM 4565</strain>
    </source>
</reference>
<evidence type="ECO:0000313" key="3">
    <source>
        <dbReference type="Proteomes" id="UP001500063"/>
    </source>
</evidence>
<feature type="transmembrane region" description="Helical" evidence="1">
    <location>
        <begin position="90"/>
        <end position="110"/>
    </location>
</feature>
<proteinExistence type="predicted"/>
<dbReference type="EMBL" id="BAAABW010000026">
    <property type="protein sequence ID" value="GAA0366116.1"/>
    <property type="molecule type" value="Genomic_DNA"/>
</dbReference>
<comment type="caution">
    <text evidence="2">The sequence shown here is derived from an EMBL/GenBank/DDBJ whole genome shotgun (WGS) entry which is preliminary data.</text>
</comment>
<gene>
    <name evidence="2" type="ORF">GCM10010319_50020</name>
</gene>
<name>A0ABP3HC89_9ACTN</name>
<evidence type="ECO:0000313" key="2">
    <source>
        <dbReference type="EMBL" id="GAA0366116.1"/>
    </source>
</evidence>
<feature type="transmembrane region" description="Helical" evidence="1">
    <location>
        <begin position="138"/>
        <end position="158"/>
    </location>
</feature>